<sequence>MTFFESLLLLMFAAIVLLQLARRLSLPYPALLAAAGVLIALLPGSPKIEIDPETYLALLIAPVLVDAAYDFPLGAARRLFLPLFVYAVVAVVITAFVVAWIGKLYLGLSFSAALVMGAIVAPPDAAAATAVLRRFSIPREVDSILQGESLFNDATALLLFSAGLAFATHHMDAGRVTALIFAAPGGILFGMVSAYLIMRVNPLVRGTLGGNLLQFVFSYAIWIIASHLGLSAVLATVAFAMTLAHRTAPAEGTLDARMRIQSYAVWSAVVFTLNVFAFLLMGMQARVILGRMERSQLHNALIFAAIVVAVVIAVRPCIVLIFRAVRCLQARMGQRCQPAPLGESLFIGWCGMRGFVTMATALALPHEFPHRDTLVLAAFAVVLTTLVVQGVTLAPLIQVLCLSSREAKEAEGLALRVKLADAALNALADKSGSEADNLRFRLRLVRDTCMQRQDSVGLQRLRELGLVSVLSQRQELERLRDEDAISTEAYLESQEQIDWLELTFLRGEERRIEEI</sequence>
<feature type="transmembrane region" description="Helical" evidence="10">
    <location>
        <begin position="108"/>
        <end position="129"/>
    </location>
</feature>
<reference evidence="12 13" key="1">
    <citation type="submission" date="2019-08" db="EMBL/GenBank/DDBJ databases">
        <title>Complete genome sequence of Terriglobus albidus strain ORNL.</title>
        <authorList>
            <person name="Podar M."/>
        </authorList>
    </citation>
    <scope>NUCLEOTIDE SEQUENCE [LARGE SCALE GENOMIC DNA]</scope>
    <source>
        <strain evidence="12 13">ORNL</strain>
    </source>
</reference>
<keyword evidence="9" id="KW-0739">Sodium transport</keyword>
<feature type="transmembrane region" description="Helical" evidence="10">
    <location>
        <begin position="301"/>
        <end position="325"/>
    </location>
</feature>
<evidence type="ECO:0000256" key="1">
    <source>
        <dbReference type="ARBA" id="ARBA00004651"/>
    </source>
</evidence>
<feature type="transmembrane region" description="Helical" evidence="10">
    <location>
        <begin position="345"/>
        <end position="364"/>
    </location>
</feature>
<comment type="subcellular location">
    <subcellularLocation>
        <location evidence="1">Cell membrane</location>
        <topology evidence="1">Multi-pass membrane protein</topology>
    </subcellularLocation>
</comment>
<feature type="transmembrane region" description="Helical" evidence="10">
    <location>
        <begin position="219"/>
        <end position="243"/>
    </location>
</feature>
<dbReference type="RefSeq" id="WP_147648194.1">
    <property type="nucleotide sequence ID" value="NZ_CP042806.1"/>
</dbReference>
<keyword evidence="5 10" id="KW-1133">Transmembrane helix</keyword>
<dbReference type="KEGG" id="talb:FTW19_13900"/>
<feature type="transmembrane region" description="Helical" evidence="10">
    <location>
        <begin position="376"/>
        <end position="397"/>
    </location>
</feature>
<evidence type="ECO:0000256" key="9">
    <source>
        <dbReference type="ARBA" id="ARBA00023201"/>
    </source>
</evidence>
<keyword evidence="13" id="KW-1185">Reference proteome</keyword>
<feature type="transmembrane region" description="Helical" evidence="10">
    <location>
        <begin position="176"/>
        <end position="198"/>
    </location>
</feature>
<evidence type="ECO:0000313" key="12">
    <source>
        <dbReference type="EMBL" id="QEE28996.1"/>
    </source>
</evidence>
<keyword evidence="2" id="KW-0813">Transport</keyword>
<evidence type="ECO:0000256" key="8">
    <source>
        <dbReference type="ARBA" id="ARBA00023136"/>
    </source>
</evidence>
<keyword evidence="3" id="KW-1003">Cell membrane</keyword>
<proteinExistence type="predicted"/>
<dbReference type="Proteomes" id="UP000321820">
    <property type="component" value="Chromosome"/>
</dbReference>
<feature type="domain" description="Cation/H+ exchanger transmembrane" evidence="11">
    <location>
        <begin position="11"/>
        <end position="397"/>
    </location>
</feature>
<accession>A0A5B9EG13</accession>
<feature type="transmembrane region" description="Helical" evidence="10">
    <location>
        <begin position="263"/>
        <end position="289"/>
    </location>
</feature>
<organism evidence="12 13">
    <name type="scientific">Terriglobus albidus</name>
    <dbReference type="NCBI Taxonomy" id="1592106"/>
    <lineage>
        <taxon>Bacteria</taxon>
        <taxon>Pseudomonadati</taxon>
        <taxon>Acidobacteriota</taxon>
        <taxon>Terriglobia</taxon>
        <taxon>Terriglobales</taxon>
        <taxon>Acidobacteriaceae</taxon>
        <taxon>Terriglobus</taxon>
    </lineage>
</organism>
<evidence type="ECO:0000256" key="5">
    <source>
        <dbReference type="ARBA" id="ARBA00022989"/>
    </source>
</evidence>
<evidence type="ECO:0000256" key="6">
    <source>
        <dbReference type="ARBA" id="ARBA00023053"/>
    </source>
</evidence>
<evidence type="ECO:0000313" key="13">
    <source>
        <dbReference type="Proteomes" id="UP000321820"/>
    </source>
</evidence>
<dbReference type="PANTHER" id="PTHR10110">
    <property type="entry name" value="SODIUM/HYDROGEN EXCHANGER"/>
    <property type="match status" value="1"/>
</dbReference>
<name>A0A5B9EG13_9BACT</name>
<dbReference type="InterPro" id="IPR006153">
    <property type="entry name" value="Cation/H_exchanger_TM"/>
</dbReference>
<dbReference type="GO" id="GO:0015385">
    <property type="term" value="F:sodium:proton antiporter activity"/>
    <property type="evidence" value="ECO:0007669"/>
    <property type="project" value="InterPro"/>
</dbReference>
<dbReference type="PANTHER" id="PTHR10110:SF86">
    <property type="entry name" value="SODIUM_HYDROGEN EXCHANGER 7"/>
    <property type="match status" value="1"/>
</dbReference>
<dbReference type="InterPro" id="IPR018422">
    <property type="entry name" value="Cation/H_exchanger_CPA1"/>
</dbReference>
<dbReference type="GO" id="GO:0051453">
    <property type="term" value="P:regulation of intracellular pH"/>
    <property type="evidence" value="ECO:0007669"/>
    <property type="project" value="TreeGrafter"/>
</dbReference>
<feature type="transmembrane region" description="Helical" evidence="10">
    <location>
        <begin position="150"/>
        <end position="170"/>
    </location>
</feature>
<dbReference type="AlphaFoldDB" id="A0A5B9EG13"/>
<dbReference type="GO" id="GO:0005886">
    <property type="term" value="C:plasma membrane"/>
    <property type="evidence" value="ECO:0007669"/>
    <property type="project" value="UniProtKB-SubCell"/>
</dbReference>
<evidence type="ECO:0000256" key="2">
    <source>
        <dbReference type="ARBA" id="ARBA00022448"/>
    </source>
</evidence>
<dbReference type="Pfam" id="PF00999">
    <property type="entry name" value="Na_H_Exchanger"/>
    <property type="match status" value="1"/>
</dbReference>
<evidence type="ECO:0000256" key="7">
    <source>
        <dbReference type="ARBA" id="ARBA00023065"/>
    </source>
</evidence>
<dbReference type="EMBL" id="CP042806">
    <property type="protein sequence ID" value="QEE28996.1"/>
    <property type="molecule type" value="Genomic_DNA"/>
</dbReference>
<evidence type="ECO:0000256" key="10">
    <source>
        <dbReference type="SAM" id="Phobius"/>
    </source>
</evidence>
<evidence type="ECO:0000256" key="3">
    <source>
        <dbReference type="ARBA" id="ARBA00022475"/>
    </source>
</evidence>
<keyword evidence="8 10" id="KW-0472">Membrane</keyword>
<dbReference type="GO" id="GO:0098719">
    <property type="term" value="P:sodium ion import across plasma membrane"/>
    <property type="evidence" value="ECO:0007669"/>
    <property type="project" value="TreeGrafter"/>
</dbReference>
<feature type="transmembrane region" description="Helical" evidence="10">
    <location>
        <begin position="83"/>
        <end position="102"/>
    </location>
</feature>
<keyword evidence="4 10" id="KW-0812">Transmembrane</keyword>
<dbReference type="OrthoDB" id="9809206at2"/>
<keyword evidence="6" id="KW-0915">Sodium</keyword>
<dbReference type="GO" id="GO:0015386">
    <property type="term" value="F:potassium:proton antiporter activity"/>
    <property type="evidence" value="ECO:0007669"/>
    <property type="project" value="TreeGrafter"/>
</dbReference>
<protein>
    <submittedName>
        <fullName evidence="12">Sodium:proton antiporter</fullName>
    </submittedName>
</protein>
<evidence type="ECO:0000256" key="4">
    <source>
        <dbReference type="ARBA" id="ARBA00022692"/>
    </source>
</evidence>
<dbReference type="Gene3D" id="6.10.140.1330">
    <property type="match status" value="1"/>
</dbReference>
<keyword evidence="7" id="KW-0406">Ion transport</keyword>
<evidence type="ECO:0000259" key="11">
    <source>
        <dbReference type="Pfam" id="PF00999"/>
    </source>
</evidence>
<gene>
    <name evidence="12" type="ORF">FTW19_13900</name>
</gene>